<dbReference type="EMBL" id="JAGEOK010000030">
    <property type="protein sequence ID" value="MBO2443123.1"/>
    <property type="molecule type" value="Genomic_DNA"/>
</dbReference>
<proteinExistence type="predicted"/>
<name>A0ABS3RBY5_9ACTN</name>
<evidence type="ECO:0000256" key="1">
    <source>
        <dbReference type="SAM" id="Phobius"/>
    </source>
</evidence>
<comment type="caution">
    <text evidence="2">The sequence shown here is derived from an EMBL/GenBank/DDBJ whole genome shotgun (WGS) entry which is preliminary data.</text>
</comment>
<sequence>MIWLTWRQHRMQLLAGLVLVGLTAVVFLPYGQSMRTAYSSDGVGACLARGTGGDHCQNVLTTFMNQFNDLANHLLSWFSPVPGLIGAIVGAGLLGREYEHGTWRLAWTQAVPRTRWLTAKLVLISAAITVVTLALSAVFGWFRSPMDQVSGRFAPGAFDLEGLSLTGYTLFAFALGVLAGLLIRRTVPAIVAAFVAFLAVRLPVEYGLRQHYQTPATRLLDPTGNHTMGPGSIPNTPGPRAWVLGQHLVDSSGHALSAVQNAQINQKMDSLNNPAAIDTYLRGIGLRLKVVYQPADRFWTFQIIEATLFIGLAATLLGIAIWSLHRRSA</sequence>
<gene>
    <name evidence="2" type="ORF">J4557_36910</name>
</gene>
<evidence type="ECO:0000313" key="3">
    <source>
        <dbReference type="Proteomes" id="UP000666915"/>
    </source>
</evidence>
<protein>
    <submittedName>
        <fullName evidence="2">ABC transporter permease subunit</fullName>
    </submittedName>
</protein>
<feature type="transmembrane region" description="Helical" evidence="1">
    <location>
        <begin position="74"/>
        <end position="95"/>
    </location>
</feature>
<keyword evidence="1" id="KW-0812">Transmembrane</keyword>
<feature type="transmembrane region" description="Helical" evidence="1">
    <location>
        <begin position="116"/>
        <end position="142"/>
    </location>
</feature>
<evidence type="ECO:0000313" key="2">
    <source>
        <dbReference type="EMBL" id="MBO2443123.1"/>
    </source>
</evidence>
<feature type="transmembrane region" description="Helical" evidence="1">
    <location>
        <begin position="298"/>
        <end position="324"/>
    </location>
</feature>
<dbReference type="RefSeq" id="WP_208271444.1">
    <property type="nucleotide sequence ID" value="NZ_BAAAGM010000077.1"/>
</dbReference>
<keyword evidence="1" id="KW-1133">Transmembrane helix</keyword>
<dbReference type="Proteomes" id="UP000666915">
    <property type="component" value="Unassembled WGS sequence"/>
</dbReference>
<keyword evidence="3" id="KW-1185">Reference proteome</keyword>
<organism evidence="2 3">
    <name type="scientific">Actinomadura nitritigenes</name>
    <dbReference type="NCBI Taxonomy" id="134602"/>
    <lineage>
        <taxon>Bacteria</taxon>
        <taxon>Bacillati</taxon>
        <taxon>Actinomycetota</taxon>
        <taxon>Actinomycetes</taxon>
        <taxon>Streptosporangiales</taxon>
        <taxon>Thermomonosporaceae</taxon>
        <taxon>Actinomadura</taxon>
    </lineage>
</organism>
<accession>A0ABS3RBY5</accession>
<reference evidence="2 3" key="1">
    <citation type="submission" date="2021-03" db="EMBL/GenBank/DDBJ databases">
        <authorList>
            <person name="Kanchanasin P."/>
            <person name="Saeng-In P."/>
            <person name="Phongsopitanun W."/>
            <person name="Yuki M."/>
            <person name="Kudo T."/>
            <person name="Ohkuma M."/>
            <person name="Tanasupawat S."/>
        </authorList>
    </citation>
    <scope>NUCLEOTIDE SEQUENCE [LARGE SCALE GENOMIC DNA]</scope>
    <source>
        <strain evidence="2 3">L46</strain>
    </source>
</reference>
<feature type="transmembrane region" description="Helical" evidence="1">
    <location>
        <begin position="190"/>
        <end position="208"/>
    </location>
</feature>
<feature type="transmembrane region" description="Helical" evidence="1">
    <location>
        <begin position="162"/>
        <end position="183"/>
    </location>
</feature>
<feature type="transmembrane region" description="Helical" evidence="1">
    <location>
        <begin position="12"/>
        <end position="30"/>
    </location>
</feature>
<keyword evidence="1" id="KW-0472">Membrane</keyword>
<dbReference type="Pfam" id="PF12679">
    <property type="entry name" value="ABC2_membrane_2"/>
    <property type="match status" value="1"/>
</dbReference>